<name>A0A482Y307_9EURY</name>
<evidence type="ECO:0000313" key="1">
    <source>
        <dbReference type="EMBL" id="RZV05184.1"/>
    </source>
</evidence>
<gene>
    <name evidence="1" type="ORF">BDK88_4205</name>
</gene>
<protein>
    <submittedName>
        <fullName evidence="1">Uncharacterized protein</fullName>
    </submittedName>
</protein>
<sequence length="137" mass="15231">MSPTEYIPSRRATDVDRINSVLSAVGAYWKSRSELAFIEMACALRNSVCCFSKPITIDVSEFTDNDLLSVLSTKARTNCDLTLLNDPPHKQRTSTHVDQPISSVGTYWRNHPQLPSETLFAACTMPIVPQTSLKLSI</sequence>
<organism evidence="1 2">
    <name type="scientific">Natrinema hispanicum</name>
    <dbReference type="NCBI Taxonomy" id="392421"/>
    <lineage>
        <taxon>Archaea</taxon>
        <taxon>Methanobacteriati</taxon>
        <taxon>Methanobacteriota</taxon>
        <taxon>Stenosarchaea group</taxon>
        <taxon>Halobacteria</taxon>
        <taxon>Halobacteriales</taxon>
        <taxon>Natrialbaceae</taxon>
        <taxon>Natrinema</taxon>
    </lineage>
</organism>
<reference evidence="1 2" key="1">
    <citation type="submission" date="2019-02" db="EMBL/GenBank/DDBJ databases">
        <title>Genomic Encyclopedia of Archaeal and Bacterial Type Strains, Phase II (KMG-II): from individual species to whole genera.</title>
        <authorList>
            <person name="Goeker M."/>
        </authorList>
    </citation>
    <scope>NUCLEOTIDE SEQUENCE [LARGE SCALE GENOMIC DNA]</scope>
    <source>
        <strain evidence="1 2">DSM 18328</strain>
    </source>
</reference>
<dbReference type="Proteomes" id="UP000291097">
    <property type="component" value="Unassembled WGS sequence"/>
</dbReference>
<comment type="caution">
    <text evidence="1">The sequence shown here is derived from an EMBL/GenBank/DDBJ whole genome shotgun (WGS) entry which is preliminary data.</text>
</comment>
<dbReference type="EMBL" id="SHMP01000010">
    <property type="protein sequence ID" value="RZV05184.1"/>
    <property type="molecule type" value="Genomic_DNA"/>
</dbReference>
<proteinExistence type="predicted"/>
<dbReference type="AlphaFoldDB" id="A0A482Y307"/>
<evidence type="ECO:0000313" key="2">
    <source>
        <dbReference type="Proteomes" id="UP000291097"/>
    </source>
</evidence>
<accession>A0A482Y307</accession>